<dbReference type="VEuPathDB" id="FungiDB:BDEG_21897"/>
<feature type="compositionally biased region" description="Polar residues" evidence="8">
    <location>
        <begin position="95"/>
        <end position="105"/>
    </location>
</feature>
<reference evidence="10 11" key="1">
    <citation type="submission" date="2006-10" db="EMBL/GenBank/DDBJ databases">
        <title>The Genome Sequence of Batrachochytrium dendrobatidis JEL423.</title>
        <authorList>
            <consortium name="The Broad Institute Genome Sequencing Platform"/>
            <person name="Birren B."/>
            <person name="Lander E."/>
            <person name="Galagan J."/>
            <person name="Cuomo C."/>
            <person name="Devon K."/>
            <person name="Jaffe D."/>
            <person name="Butler J."/>
            <person name="Alvarez P."/>
            <person name="Gnerre S."/>
            <person name="Grabherr M."/>
            <person name="Kleber M."/>
            <person name="Mauceli E."/>
            <person name="Brockman W."/>
            <person name="Young S."/>
            <person name="LaButti K."/>
            <person name="Sykes S."/>
            <person name="DeCaprio D."/>
            <person name="Crawford M."/>
            <person name="Koehrsen M."/>
            <person name="Engels R."/>
            <person name="Montgomery P."/>
            <person name="Pearson M."/>
            <person name="Howarth C."/>
            <person name="Larson L."/>
            <person name="White J."/>
            <person name="O'Leary S."/>
            <person name="Kodira C."/>
            <person name="Zeng Q."/>
            <person name="Yandava C."/>
            <person name="Alvarado L."/>
            <person name="Longcore J."/>
            <person name="James T."/>
        </authorList>
    </citation>
    <scope>NUCLEOTIDE SEQUENCE [LARGE SCALE GENOMIC DNA]</scope>
    <source>
        <strain evidence="10 11">JEL423</strain>
    </source>
</reference>
<dbReference type="PROSITE" id="PS50071">
    <property type="entry name" value="HOMEOBOX_2"/>
    <property type="match status" value="1"/>
</dbReference>
<proteinExistence type="predicted"/>
<evidence type="ECO:0000256" key="6">
    <source>
        <dbReference type="RuleBase" id="RU000682"/>
    </source>
</evidence>
<dbReference type="InterPro" id="IPR051000">
    <property type="entry name" value="Homeobox_DNA-bind_prot"/>
</dbReference>
<evidence type="ECO:0000256" key="1">
    <source>
        <dbReference type="ARBA" id="ARBA00004123"/>
    </source>
</evidence>
<organism evidence="10 11">
    <name type="scientific">Batrachochytrium dendrobatidis (strain JEL423)</name>
    <dbReference type="NCBI Taxonomy" id="403673"/>
    <lineage>
        <taxon>Eukaryota</taxon>
        <taxon>Fungi</taxon>
        <taxon>Fungi incertae sedis</taxon>
        <taxon>Chytridiomycota</taxon>
        <taxon>Chytridiomycota incertae sedis</taxon>
        <taxon>Chytridiomycetes</taxon>
        <taxon>Rhizophydiales</taxon>
        <taxon>Rhizophydiales incertae sedis</taxon>
        <taxon>Batrachochytrium</taxon>
    </lineage>
</organism>
<evidence type="ECO:0000256" key="5">
    <source>
        <dbReference type="PROSITE-ProRule" id="PRU00108"/>
    </source>
</evidence>
<dbReference type="PANTHER" id="PTHR24324:SF5">
    <property type="entry name" value="HEMATOPOIETICALLY-EXPRESSED HOMEOBOX PROTEIN HHEX"/>
    <property type="match status" value="1"/>
</dbReference>
<dbReference type="GO" id="GO:0005634">
    <property type="term" value="C:nucleus"/>
    <property type="evidence" value="ECO:0007669"/>
    <property type="project" value="UniProtKB-SubCell"/>
</dbReference>
<dbReference type="PANTHER" id="PTHR24324">
    <property type="entry name" value="HOMEOBOX PROTEIN HHEX"/>
    <property type="match status" value="1"/>
</dbReference>
<dbReference type="Gene3D" id="1.10.10.60">
    <property type="entry name" value="Homeodomain-like"/>
    <property type="match status" value="1"/>
</dbReference>
<keyword evidence="3 5" id="KW-0371">Homeobox</keyword>
<dbReference type="eggNOG" id="KOG3802">
    <property type="taxonomic scope" value="Eukaryota"/>
</dbReference>
<feature type="region of interest" description="Disordered" evidence="8">
    <location>
        <begin position="328"/>
        <end position="361"/>
    </location>
</feature>
<evidence type="ECO:0000256" key="7">
    <source>
        <dbReference type="SAM" id="Coils"/>
    </source>
</evidence>
<dbReference type="InterPro" id="IPR009057">
    <property type="entry name" value="Homeodomain-like_sf"/>
</dbReference>
<dbReference type="InterPro" id="IPR001356">
    <property type="entry name" value="HD"/>
</dbReference>
<dbReference type="Proteomes" id="UP000077115">
    <property type="component" value="Unassembled WGS sequence"/>
</dbReference>
<reference evidence="10 11" key="2">
    <citation type="submission" date="2016-05" db="EMBL/GenBank/DDBJ databases">
        <title>Lineage-specific infection strategies underlie the spectrum of fungal disease in amphibians.</title>
        <authorList>
            <person name="Cuomo C.A."/>
            <person name="Farrer R.A."/>
            <person name="James T."/>
            <person name="Longcore J."/>
            <person name="Birren B."/>
        </authorList>
    </citation>
    <scope>NUCLEOTIDE SEQUENCE [LARGE SCALE GENOMIC DNA]</scope>
    <source>
        <strain evidence="10 11">JEL423</strain>
    </source>
</reference>
<sequence length="502" mass="55838">MHGFSNIHQAINVIKDDNIGINIHNTNNNNRICVTSCGNTEFETTPLAYPTTVPPIPLSIANLAPTLRDPSQSALLKLSLQPIISTDMLAHMPTYQHTPPSTSFMHQAPLDQHSDDSQSQIQSNPHFKAHDKKELTREISTILTPALSSAMLADQSDTATVVSNGSMRSNEGGSSMGSYTGDRRRIRRKIEGAVLEKLTEYFWVNDRPSWEERRIISEKVGMSNRDVQVWFQNRRAKERRLIGEGSTSESQGGESSPALSQSRRSRAISLRSIPGDAVAANRNLDINGALPTYSPSPLAHSLLPHCNQTHYRTPTQTYSRLPYQYNTHRDSDEWSSSSEQRRSRASSNPLPPSDVRRIPLHSSPTAILLPAPLQFRFERSEYSTYSSNNTASSPSSPMLVQPIIPTHQTQQRSPLGQADHHPLDQSVRQLVPIPFVGSDESFTYGGNDTKLAPIRKTPSHSNTLNVSTMLNEHDMDVSDLKRDAEDIRETNEAAQLLLSIKN</sequence>
<feature type="coiled-coil region" evidence="7">
    <location>
        <begin position="470"/>
        <end position="497"/>
    </location>
</feature>
<evidence type="ECO:0000256" key="4">
    <source>
        <dbReference type="ARBA" id="ARBA00023242"/>
    </source>
</evidence>
<dbReference type="STRING" id="403673.A0A177WDR2"/>
<evidence type="ECO:0000256" key="2">
    <source>
        <dbReference type="ARBA" id="ARBA00023125"/>
    </source>
</evidence>
<feature type="compositionally biased region" description="Low complexity" evidence="8">
    <location>
        <begin position="243"/>
        <end position="268"/>
    </location>
</feature>
<keyword evidence="7" id="KW-0175">Coiled coil</keyword>
<dbReference type="CDD" id="cd00086">
    <property type="entry name" value="homeodomain"/>
    <property type="match status" value="1"/>
</dbReference>
<comment type="subcellular location">
    <subcellularLocation>
        <location evidence="1 5 6">Nucleus</location>
    </subcellularLocation>
</comment>
<dbReference type="GO" id="GO:0030154">
    <property type="term" value="P:cell differentiation"/>
    <property type="evidence" value="ECO:0007669"/>
    <property type="project" value="TreeGrafter"/>
</dbReference>
<dbReference type="GO" id="GO:0000981">
    <property type="term" value="F:DNA-binding transcription factor activity, RNA polymerase II-specific"/>
    <property type="evidence" value="ECO:0007669"/>
    <property type="project" value="InterPro"/>
</dbReference>
<evidence type="ECO:0000313" key="10">
    <source>
        <dbReference type="EMBL" id="OAJ37926.1"/>
    </source>
</evidence>
<dbReference type="SUPFAM" id="SSF46689">
    <property type="entry name" value="Homeodomain-like"/>
    <property type="match status" value="1"/>
</dbReference>
<dbReference type="EMBL" id="DS022301">
    <property type="protein sequence ID" value="OAJ37926.1"/>
    <property type="molecule type" value="Genomic_DNA"/>
</dbReference>
<feature type="domain" description="Homeobox" evidence="9">
    <location>
        <begin position="181"/>
        <end position="241"/>
    </location>
</feature>
<feature type="region of interest" description="Disordered" evidence="8">
    <location>
        <begin position="94"/>
        <end position="133"/>
    </location>
</feature>
<feature type="DNA-binding region" description="Homeobox" evidence="5">
    <location>
        <begin position="183"/>
        <end position="242"/>
    </location>
</feature>
<keyword evidence="2 5" id="KW-0238">DNA-binding</keyword>
<accession>A0A177WDR2</accession>
<dbReference type="Pfam" id="PF00046">
    <property type="entry name" value="Homeodomain"/>
    <property type="match status" value="1"/>
</dbReference>
<dbReference type="OrthoDB" id="6159439at2759"/>
<evidence type="ECO:0000256" key="3">
    <source>
        <dbReference type="ARBA" id="ARBA00023155"/>
    </source>
</evidence>
<dbReference type="InterPro" id="IPR017970">
    <property type="entry name" value="Homeobox_CS"/>
</dbReference>
<keyword evidence="4 5" id="KW-0539">Nucleus</keyword>
<dbReference type="GO" id="GO:0000978">
    <property type="term" value="F:RNA polymerase II cis-regulatory region sequence-specific DNA binding"/>
    <property type="evidence" value="ECO:0007669"/>
    <property type="project" value="TreeGrafter"/>
</dbReference>
<dbReference type="AlphaFoldDB" id="A0A177WDR2"/>
<dbReference type="PROSITE" id="PS00027">
    <property type="entry name" value="HOMEOBOX_1"/>
    <property type="match status" value="1"/>
</dbReference>
<evidence type="ECO:0000313" key="11">
    <source>
        <dbReference type="Proteomes" id="UP000077115"/>
    </source>
</evidence>
<gene>
    <name evidence="10" type="ORF">BDEG_21897</name>
</gene>
<protein>
    <recommendedName>
        <fullName evidence="9">Homeobox domain-containing protein</fullName>
    </recommendedName>
</protein>
<evidence type="ECO:0000259" key="9">
    <source>
        <dbReference type="PROSITE" id="PS50071"/>
    </source>
</evidence>
<dbReference type="SMART" id="SM00389">
    <property type="entry name" value="HOX"/>
    <property type="match status" value="1"/>
</dbReference>
<evidence type="ECO:0000256" key="8">
    <source>
        <dbReference type="SAM" id="MobiDB-lite"/>
    </source>
</evidence>
<name>A0A177WDR2_BATDL</name>
<feature type="region of interest" description="Disordered" evidence="8">
    <location>
        <begin position="241"/>
        <end position="268"/>
    </location>
</feature>